<organism evidence="6 7">
    <name type="scientific">Yoonia maricola</name>
    <dbReference type="NCBI Taxonomy" id="420999"/>
    <lineage>
        <taxon>Bacteria</taxon>
        <taxon>Pseudomonadati</taxon>
        <taxon>Pseudomonadota</taxon>
        <taxon>Alphaproteobacteria</taxon>
        <taxon>Rhodobacterales</taxon>
        <taxon>Paracoccaceae</taxon>
        <taxon>Yoonia</taxon>
    </lineage>
</organism>
<dbReference type="CDD" id="cd11614">
    <property type="entry name" value="SAF_CpaB_FlgA_like"/>
    <property type="match status" value="1"/>
</dbReference>
<dbReference type="PANTHER" id="PTHR36307:SF1">
    <property type="entry name" value="FLAGELLA BASAL BODY P-RING FORMATION PROTEIN FLGA"/>
    <property type="match status" value="1"/>
</dbReference>
<comment type="caution">
    <text evidence="6">The sequence shown here is derived from an EMBL/GenBank/DDBJ whole genome shotgun (WGS) entry which is preliminary data.</text>
</comment>
<name>A0A2M8W5C6_9RHOB</name>
<keyword evidence="7" id="KW-1185">Reference proteome</keyword>
<comment type="function">
    <text evidence="4">Involved in the assembly process of the P-ring formation. It may associate with FlgF on the rod constituting a structure essential for the P-ring assembly or may act as a modulator protein for the P-ring assembly.</text>
</comment>
<keyword evidence="3 4" id="KW-0574">Periplasm</keyword>
<dbReference type="SMART" id="SM00858">
    <property type="entry name" value="SAF"/>
    <property type="match status" value="1"/>
</dbReference>
<sequence>MIRLLFALSLMAAPTFAETIIAARTIRAQSVITVDDVVISGDATGAALAAAQDIIGMEARVALFAGRPIGPGDVAQPAVVERNQIVPLMFEKNGLVISTDGRALGRASAGDVIRVMNIGSRATVSAMIGIDGVAYVQR</sequence>
<keyword evidence="6" id="KW-0282">Flagellum</keyword>
<evidence type="ECO:0000256" key="4">
    <source>
        <dbReference type="RuleBase" id="RU362063"/>
    </source>
</evidence>
<evidence type="ECO:0000256" key="1">
    <source>
        <dbReference type="ARBA" id="ARBA00004418"/>
    </source>
</evidence>
<dbReference type="OrthoDB" id="7619725at2"/>
<dbReference type="InterPro" id="IPR013974">
    <property type="entry name" value="SAF"/>
</dbReference>
<comment type="subcellular location">
    <subcellularLocation>
        <location evidence="1 4">Periplasm</location>
    </subcellularLocation>
</comment>
<comment type="similarity">
    <text evidence="4">Belongs to the FlgA family.</text>
</comment>
<dbReference type="GO" id="GO:0044780">
    <property type="term" value="P:bacterial-type flagellum assembly"/>
    <property type="evidence" value="ECO:0007669"/>
    <property type="project" value="InterPro"/>
</dbReference>
<dbReference type="AlphaFoldDB" id="A0A2M8W5C6"/>
<dbReference type="Proteomes" id="UP000228531">
    <property type="component" value="Unassembled WGS sequence"/>
</dbReference>
<dbReference type="Gene3D" id="2.30.30.760">
    <property type="match status" value="1"/>
</dbReference>
<evidence type="ECO:0000313" key="7">
    <source>
        <dbReference type="Proteomes" id="UP000228531"/>
    </source>
</evidence>
<keyword evidence="6" id="KW-0966">Cell projection</keyword>
<evidence type="ECO:0000313" key="6">
    <source>
        <dbReference type="EMBL" id="PJI86119.1"/>
    </source>
</evidence>
<evidence type="ECO:0000256" key="2">
    <source>
        <dbReference type="ARBA" id="ARBA00022729"/>
    </source>
</evidence>
<dbReference type="EMBL" id="PGTY01000002">
    <property type="protein sequence ID" value="PJI86119.1"/>
    <property type="molecule type" value="Genomic_DNA"/>
</dbReference>
<dbReference type="InterPro" id="IPR039246">
    <property type="entry name" value="Flagellar_FlgA"/>
</dbReference>
<accession>A0A2M8W5C6</accession>
<dbReference type="InterPro" id="IPR036732">
    <property type="entry name" value="AFP_Neu5c_C_sf"/>
</dbReference>
<evidence type="ECO:0000256" key="3">
    <source>
        <dbReference type="ARBA" id="ARBA00022764"/>
    </source>
</evidence>
<keyword evidence="6" id="KW-0969">Cilium</keyword>
<proteinExistence type="inferred from homology"/>
<feature type="signal peptide" evidence="4">
    <location>
        <begin position="1"/>
        <end position="17"/>
    </location>
</feature>
<dbReference type="NCBIfam" id="TIGR03170">
    <property type="entry name" value="flgA_cterm"/>
    <property type="match status" value="1"/>
</dbReference>
<reference evidence="6 7" key="1">
    <citation type="submission" date="2017-11" db="EMBL/GenBank/DDBJ databases">
        <title>Genomic Encyclopedia of Archaeal and Bacterial Type Strains, Phase II (KMG-II): From Individual Species to Whole Genera.</title>
        <authorList>
            <person name="Goeker M."/>
        </authorList>
    </citation>
    <scope>NUCLEOTIDE SEQUENCE [LARGE SCALE GENOMIC DNA]</scope>
    <source>
        <strain evidence="6 7">DSM 29128</strain>
    </source>
</reference>
<gene>
    <name evidence="6" type="ORF">BC777_2477</name>
</gene>
<keyword evidence="2 4" id="KW-0732">Signal</keyword>
<protein>
    <recommendedName>
        <fullName evidence="4">Flagella basal body P-ring formation protein FlgA</fullName>
    </recommendedName>
</protein>
<dbReference type="RefSeq" id="WP_100368440.1">
    <property type="nucleotide sequence ID" value="NZ_PGTY01000002.1"/>
</dbReference>
<dbReference type="GO" id="GO:0042597">
    <property type="term" value="C:periplasmic space"/>
    <property type="evidence" value="ECO:0007669"/>
    <property type="project" value="UniProtKB-SubCell"/>
</dbReference>
<dbReference type="Pfam" id="PF13144">
    <property type="entry name" value="ChapFlgA"/>
    <property type="match status" value="1"/>
</dbReference>
<dbReference type="SUPFAM" id="SSF51269">
    <property type="entry name" value="AFP III-like domain"/>
    <property type="match status" value="1"/>
</dbReference>
<keyword evidence="4" id="KW-1005">Bacterial flagellum biogenesis</keyword>
<evidence type="ECO:0000259" key="5">
    <source>
        <dbReference type="SMART" id="SM00858"/>
    </source>
</evidence>
<feature type="chain" id="PRO_5014490118" description="Flagella basal body P-ring formation protein FlgA" evidence="4">
    <location>
        <begin position="18"/>
        <end position="138"/>
    </location>
</feature>
<dbReference type="InterPro" id="IPR017585">
    <property type="entry name" value="SAF_FlgA"/>
</dbReference>
<feature type="domain" description="SAF" evidence="5">
    <location>
        <begin position="17"/>
        <end position="75"/>
    </location>
</feature>
<dbReference type="PANTHER" id="PTHR36307">
    <property type="entry name" value="FLAGELLA BASAL BODY P-RING FORMATION PROTEIN FLGA"/>
    <property type="match status" value="1"/>
</dbReference>